<reference evidence="3" key="1">
    <citation type="submission" date="2018-12" db="EMBL/GenBank/DDBJ databases">
        <title>Tengunoibacter tsumagoiensis gen. nov., sp. nov., Dictyobacter kobayashii sp. nov., D. alpinus sp. nov., and D. joshuensis sp. nov. and description of Dictyobacteraceae fam. nov. within the order Ktedonobacterales isolated from Tengu-no-mugimeshi.</title>
        <authorList>
            <person name="Wang C.M."/>
            <person name="Zheng Y."/>
            <person name="Sakai Y."/>
            <person name="Toyoda A."/>
            <person name="Minakuchi Y."/>
            <person name="Abe K."/>
            <person name="Yokota A."/>
            <person name="Yabe S."/>
        </authorList>
    </citation>
    <scope>NUCLEOTIDE SEQUENCE [LARGE SCALE GENOMIC DNA]</scope>
    <source>
        <strain evidence="3">S-27</strain>
    </source>
</reference>
<dbReference type="Pfam" id="PF04545">
    <property type="entry name" value="Sigma70_r4"/>
    <property type="match status" value="1"/>
</dbReference>
<protein>
    <recommendedName>
        <fullName evidence="1">RNA polymerase sigma-70 region 4 domain-containing protein</fullName>
    </recommendedName>
</protein>
<feature type="domain" description="RNA polymerase sigma-70 region 4" evidence="1">
    <location>
        <begin position="36"/>
        <end position="85"/>
    </location>
</feature>
<dbReference type="SUPFAM" id="SSF88659">
    <property type="entry name" value="Sigma3 and sigma4 domains of RNA polymerase sigma factors"/>
    <property type="match status" value="1"/>
</dbReference>
<dbReference type="InterPro" id="IPR007630">
    <property type="entry name" value="RNA_pol_sigma70_r4"/>
</dbReference>
<dbReference type="AlphaFoldDB" id="A0A401ZLH6"/>
<evidence type="ECO:0000259" key="1">
    <source>
        <dbReference type="Pfam" id="PF04545"/>
    </source>
</evidence>
<evidence type="ECO:0000313" key="2">
    <source>
        <dbReference type="EMBL" id="GCE07705.1"/>
    </source>
</evidence>
<organism evidence="2 3">
    <name type="scientific">Dictyobacter aurantiacus</name>
    <dbReference type="NCBI Taxonomy" id="1936993"/>
    <lineage>
        <taxon>Bacteria</taxon>
        <taxon>Bacillati</taxon>
        <taxon>Chloroflexota</taxon>
        <taxon>Ktedonobacteria</taxon>
        <taxon>Ktedonobacterales</taxon>
        <taxon>Dictyobacteraceae</taxon>
        <taxon>Dictyobacter</taxon>
    </lineage>
</organism>
<dbReference type="RefSeq" id="WP_126599186.1">
    <property type="nucleotide sequence ID" value="NZ_BIFQ01000001.1"/>
</dbReference>
<comment type="caution">
    <text evidence="2">The sequence shown here is derived from an EMBL/GenBank/DDBJ whole genome shotgun (WGS) entry which is preliminary data.</text>
</comment>
<dbReference type="GO" id="GO:0003700">
    <property type="term" value="F:DNA-binding transcription factor activity"/>
    <property type="evidence" value="ECO:0007669"/>
    <property type="project" value="InterPro"/>
</dbReference>
<name>A0A401ZLH6_9CHLR</name>
<accession>A0A401ZLH6</accession>
<evidence type="ECO:0000313" key="3">
    <source>
        <dbReference type="Proteomes" id="UP000287224"/>
    </source>
</evidence>
<sequence length="133" mass="15179">MATNTSPSPHGDASHKNQLAQSLAKQIDALLRELVAINLLTEQDQRILSLRMGLKDGKCYTLAEIAALLHKSPELIRSHQYFAMRQHISNPQFFKLLASYAQVVKLPRGLAYYLQRYSKPEDLSIPIQEWDFD</sequence>
<gene>
    <name evidence="2" type="ORF">KDAU_50340</name>
</gene>
<dbReference type="InterPro" id="IPR036388">
    <property type="entry name" value="WH-like_DNA-bd_sf"/>
</dbReference>
<keyword evidence="3" id="KW-1185">Reference proteome</keyword>
<dbReference type="Proteomes" id="UP000287224">
    <property type="component" value="Unassembled WGS sequence"/>
</dbReference>
<proteinExistence type="predicted"/>
<dbReference type="EMBL" id="BIFQ01000001">
    <property type="protein sequence ID" value="GCE07705.1"/>
    <property type="molecule type" value="Genomic_DNA"/>
</dbReference>
<dbReference type="Gene3D" id="1.10.10.10">
    <property type="entry name" value="Winged helix-like DNA-binding domain superfamily/Winged helix DNA-binding domain"/>
    <property type="match status" value="1"/>
</dbReference>
<dbReference type="InterPro" id="IPR013324">
    <property type="entry name" value="RNA_pol_sigma_r3/r4-like"/>
</dbReference>
<dbReference type="GO" id="GO:0006352">
    <property type="term" value="P:DNA-templated transcription initiation"/>
    <property type="evidence" value="ECO:0007669"/>
    <property type="project" value="InterPro"/>
</dbReference>